<name>A0A9Q0YKR4_HOLLE</name>
<sequence length="427" mass="49271">MPRLRVRNICYMLVATVCLLLYYNALVPSKDYDQDQDAELVDKWIEKKLDTVVEKDRDKDGVHGKSENGAGKNPPKSKGAEGQKEIAWKAKPNPPKDVEKKEAAKNSPKDSKAQKPPGNKNESKKVSEAKKGDTKKTGVVKPKDTSKMSKEAWMAEMAKKQKERKAHLRQVCDSKLKRPLKTMDDLGSNPKSLRPLIVNDKHKFIYSIVYKVGSTNWERVIVEDVGGFKNVPNQKLYSHKALHWMPGFSPEEAKERLKNYTKFLFVRNPLSRILSAYKDKFVDHHNGVFTQMAKNIIKMYRKGPVDGSATDVTFPEFMEYLVNKSDHRTNVHWKVIFNQNFPCELDYDIIGKLEDADDDIPYVLERIGIRNMTKYGSTSMKKKGSDEKLWAEYYSQVPQDTMKKFYEIYKPDFILYGYDMPKSFKKS</sequence>
<dbReference type="InterPro" id="IPR018011">
    <property type="entry name" value="Carb_sulfotrans_8-10"/>
</dbReference>
<dbReference type="AlphaFoldDB" id="A0A9Q0YKR4"/>
<dbReference type="Proteomes" id="UP001152320">
    <property type="component" value="Chromosome 20"/>
</dbReference>
<keyword evidence="12" id="KW-1185">Reference proteome</keyword>
<evidence type="ECO:0000256" key="5">
    <source>
        <dbReference type="ARBA" id="ARBA00022989"/>
    </source>
</evidence>
<gene>
    <name evidence="11" type="ORF">HOLleu_37279</name>
</gene>
<evidence type="ECO:0000256" key="3">
    <source>
        <dbReference type="ARBA" id="ARBA00022679"/>
    </source>
</evidence>
<evidence type="ECO:0000313" key="12">
    <source>
        <dbReference type="Proteomes" id="UP001152320"/>
    </source>
</evidence>
<evidence type="ECO:0000256" key="6">
    <source>
        <dbReference type="ARBA" id="ARBA00023034"/>
    </source>
</evidence>
<proteinExistence type="inferred from homology"/>
<keyword evidence="9" id="KW-0119">Carbohydrate metabolism</keyword>
<dbReference type="EMBL" id="JAIZAY010000020">
    <property type="protein sequence ID" value="KAJ8022394.1"/>
    <property type="molecule type" value="Genomic_DNA"/>
</dbReference>
<evidence type="ECO:0000256" key="1">
    <source>
        <dbReference type="ARBA" id="ARBA00004323"/>
    </source>
</evidence>
<reference evidence="11" key="1">
    <citation type="submission" date="2021-10" db="EMBL/GenBank/DDBJ databases">
        <title>Tropical sea cucumber genome reveals ecological adaptation and Cuvierian tubules defense mechanism.</title>
        <authorList>
            <person name="Chen T."/>
        </authorList>
    </citation>
    <scope>NUCLEOTIDE SEQUENCE</scope>
    <source>
        <strain evidence="11">Nanhai2018</strain>
        <tissue evidence="11">Muscle</tissue>
    </source>
</reference>
<evidence type="ECO:0000256" key="4">
    <source>
        <dbReference type="ARBA" id="ARBA00022692"/>
    </source>
</evidence>
<keyword evidence="6 9" id="KW-0333">Golgi apparatus</keyword>
<evidence type="ECO:0000313" key="11">
    <source>
        <dbReference type="EMBL" id="KAJ8022394.1"/>
    </source>
</evidence>
<keyword evidence="9" id="KW-0735">Signal-anchor</keyword>
<dbReference type="OrthoDB" id="2019940at2759"/>
<comment type="subcellular location">
    <subcellularLocation>
        <location evidence="1 9">Golgi apparatus membrane</location>
        <topology evidence="1 9">Single-pass type II membrane protein</topology>
    </subcellularLocation>
</comment>
<evidence type="ECO:0000256" key="8">
    <source>
        <dbReference type="ARBA" id="ARBA00023180"/>
    </source>
</evidence>
<dbReference type="InterPro" id="IPR005331">
    <property type="entry name" value="Sulfotransferase"/>
</dbReference>
<dbReference type="GO" id="GO:0008146">
    <property type="term" value="F:sulfotransferase activity"/>
    <property type="evidence" value="ECO:0007669"/>
    <property type="project" value="InterPro"/>
</dbReference>
<dbReference type="PANTHER" id="PTHR12137:SF33">
    <property type="entry name" value="CARBOHYDRATE SULFOTRANSFERASE 14"/>
    <property type="match status" value="1"/>
</dbReference>
<evidence type="ECO:0000256" key="10">
    <source>
        <dbReference type="SAM" id="MobiDB-lite"/>
    </source>
</evidence>
<feature type="compositionally biased region" description="Basic and acidic residues" evidence="10">
    <location>
        <begin position="121"/>
        <end position="150"/>
    </location>
</feature>
<feature type="compositionally biased region" description="Basic and acidic residues" evidence="10">
    <location>
        <begin position="51"/>
        <end position="66"/>
    </location>
</feature>
<evidence type="ECO:0000256" key="7">
    <source>
        <dbReference type="ARBA" id="ARBA00023136"/>
    </source>
</evidence>
<feature type="region of interest" description="Disordered" evidence="10">
    <location>
        <begin position="51"/>
        <end position="150"/>
    </location>
</feature>
<protein>
    <recommendedName>
        <fullName evidence="9">Carbohydrate sulfotransferase</fullName>
        <ecNumber evidence="9">2.8.2.-</ecNumber>
    </recommendedName>
</protein>
<keyword evidence="4" id="KW-0812">Transmembrane</keyword>
<accession>A0A9Q0YKR4</accession>
<dbReference type="Pfam" id="PF03567">
    <property type="entry name" value="Sulfotransfer_2"/>
    <property type="match status" value="1"/>
</dbReference>
<dbReference type="PANTHER" id="PTHR12137">
    <property type="entry name" value="CARBOHYDRATE SULFOTRANSFERASE"/>
    <property type="match status" value="1"/>
</dbReference>
<keyword evidence="3 9" id="KW-0808">Transferase</keyword>
<dbReference type="EC" id="2.8.2.-" evidence="9"/>
<comment type="caution">
    <text evidence="11">The sequence shown here is derived from an EMBL/GenBank/DDBJ whole genome shotgun (WGS) entry which is preliminary data.</text>
</comment>
<evidence type="ECO:0000256" key="9">
    <source>
        <dbReference type="RuleBase" id="RU364020"/>
    </source>
</evidence>
<keyword evidence="8 9" id="KW-0325">Glycoprotein</keyword>
<keyword evidence="7" id="KW-0472">Membrane</keyword>
<dbReference type="GO" id="GO:0016051">
    <property type="term" value="P:carbohydrate biosynthetic process"/>
    <property type="evidence" value="ECO:0007669"/>
    <property type="project" value="InterPro"/>
</dbReference>
<feature type="compositionally biased region" description="Basic and acidic residues" evidence="10">
    <location>
        <begin position="78"/>
        <end position="113"/>
    </location>
</feature>
<keyword evidence="5" id="KW-1133">Transmembrane helix</keyword>
<comment type="similarity">
    <text evidence="2 9">Belongs to the sulfotransferase 2 family.</text>
</comment>
<evidence type="ECO:0000256" key="2">
    <source>
        <dbReference type="ARBA" id="ARBA00006339"/>
    </source>
</evidence>
<dbReference type="GO" id="GO:0000139">
    <property type="term" value="C:Golgi membrane"/>
    <property type="evidence" value="ECO:0007669"/>
    <property type="project" value="UniProtKB-SubCell"/>
</dbReference>
<organism evidence="11 12">
    <name type="scientific">Holothuria leucospilota</name>
    <name type="common">Black long sea cucumber</name>
    <name type="synonym">Mertensiothuria leucospilota</name>
    <dbReference type="NCBI Taxonomy" id="206669"/>
    <lineage>
        <taxon>Eukaryota</taxon>
        <taxon>Metazoa</taxon>
        <taxon>Echinodermata</taxon>
        <taxon>Eleutherozoa</taxon>
        <taxon>Echinozoa</taxon>
        <taxon>Holothuroidea</taxon>
        <taxon>Aspidochirotacea</taxon>
        <taxon>Aspidochirotida</taxon>
        <taxon>Holothuriidae</taxon>
        <taxon>Holothuria</taxon>
    </lineage>
</organism>